<feature type="region of interest" description="Disordered" evidence="7">
    <location>
        <begin position="1063"/>
        <end position="1082"/>
    </location>
</feature>
<keyword evidence="3" id="KW-0698">rRNA processing</keyword>
<reference evidence="8" key="1">
    <citation type="submission" date="2023-06" db="EMBL/GenBank/DDBJ databases">
        <title>Genomic analysis of the entomopathogenic nematode Steinernema hermaphroditum.</title>
        <authorList>
            <person name="Schwarz E.M."/>
            <person name="Heppert J.K."/>
            <person name="Baniya A."/>
            <person name="Schwartz H.T."/>
            <person name="Tan C.-H."/>
            <person name="Antoshechkin I."/>
            <person name="Sternberg P.W."/>
            <person name="Goodrich-Blair H."/>
            <person name="Dillman A.R."/>
        </authorList>
    </citation>
    <scope>NUCLEOTIDE SEQUENCE</scope>
    <source>
        <strain evidence="8">PS9179</strain>
        <tissue evidence="8">Whole animal</tissue>
    </source>
</reference>
<feature type="compositionally biased region" description="Acidic residues" evidence="7">
    <location>
        <begin position="556"/>
        <end position="610"/>
    </location>
</feature>
<evidence type="ECO:0000256" key="6">
    <source>
        <dbReference type="ARBA" id="ARBA00029455"/>
    </source>
</evidence>
<accession>A0AA39I906</accession>
<evidence type="ECO:0000256" key="5">
    <source>
        <dbReference type="ARBA" id="ARBA00023274"/>
    </source>
</evidence>
<feature type="compositionally biased region" description="Polar residues" evidence="7">
    <location>
        <begin position="21"/>
        <end position="41"/>
    </location>
</feature>
<comment type="subcellular location">
    <subcellularLocation>
        <location evidence="1">Nucleus</location>
        <location evidence="1">Nucleolus</location>
    </subcellularLocation>
</comment>
<feature type="compositionally biased region" description="Acidic residues" evidence="7">
    <location>
        <begin position="733"/>
        <end position="760"/>
    </location>
</feature>
<evidence type="ECO:0000256" key="2">
    <source>
        <dbReference type="ARBA" id="ARBA00022517"/>
    </source>
</evidence>
<feature type="region of interest" description="Disordered" evidence="7">
    <location>
        <begin position="556"/>
        <end position="617"/>
    </location>
</feature>
<dbReference type="InterPro" id="IPR012173">
    <property type="entry name" value="Mpp10"/>
</dbReference>
<evidence type="ECO:0000256" key="7">
    <source>
        <dbReference type="SAM" id="MobiDB-lite"/>
    </source>
</evidence>
<keyword evidence="4" id="KW-0539">Nucleus</keyword>
<feature type="compositionally biased region" description="Basic and acidic residues" evidence="7">
    <location>
        <begin position="984"/>
        <end position="995"/>
    </location>
</feature>
<feature type="compositionally biased region" description="Low complexity" evidence="7">
    <location>
        <begin position="251"/>
        <end position="261"/>
    </location>
</feature>
<name>A0AA39I906_9BILA</name>
<evidence type="ECO:0000256" key="4">
    <source>
        <dbReference type="ARBA" id="ARBA00023242"/>
    </source>
</evidence>
<feature type="compositionally biased region" description="Polar residues" evidence="7">
    <location>
        <begin position="423"/>
        <end position="440"/>
    </location>
</feature>
<feature type="region of interest" description="Disordered" evidence="7">
    <location>
        <begin position="1"/>
        <end position="238"/>
    </location>
</feature>
<dbReference type="GO" id="GO:0034457">
    <property type="term" value="C:Mpp10 complex"/>
    <property type="evidence" value="ECO:0007669"/>
    <property type="project" value="InterPro"/>
</dbReference>
<organism evidence="8 9">
    <name type="scientific">Steinernema hermaphroditum</name>
    <dbReference type="NCBI Taxonomy" id="289476"/>
    <lineage>
        <taxon>Eukaryota</taxon>
        <taxon>Metazoa</taxon>
        <taxon>Ecdysozoa</taxon>
        <taxon>Nematoda</taxon>
        <taxon>Chromadorea</taxon>
        <taxon>Rhabditida</taxon>
        <taxon>Tylenchina</taxon>
        <taxon>Panagrolaimomorpha</taxon>
        <taxon>Strongyloidoidea</taxon>
        <taxon>Steinernematidae</taxon>
        <taxon>Steinernema</taxon>
    </lineage>
</organism>
<feature type="region of interest" description="Disordered" evidence="7">
    <location>
        <begin position="423"/>
        <end position="454"/>
    </location>
</feature>
<comment type="similarity">
    <text evidence="6">Belongs to the MPP10 family.</text>
</comment>
<evidence type="ECO:0000313" key="8">
    <source>
        <dbReference type="EMBL" id="KAK0418934.1"/>
    </source>
</evidence>
<feature type="compositionally biased region" description="Acidic residues" evidence="7">
    <location>
        <begin position="289"/>
        <end position="298"/>
    </location>
</feature>
<gene>
    <name evidence="8" type="ORF">QR680_013861</name>
</gene>
<keyword evidence="5" id="KW-0687">Ribonucleoprotein</keyword>
<dbReference type="GO" id="GO:0032040">
    <property type="term" value="C:small-subunit processome"/>
    <property type="evidence" value="ECO:0007669"/>
    <property type="project" value="TreeGrafter"/>
</dbReference>
<feature type="compositionally biased region" description="Low complexity" evidence="7">
    <location>
        <begin position="1197"/>
        <end position="1246"/>
    </location>
</feature>
<feature type="compositionally biased region" description="Basic and acidic residues" evidence="7">
    <location>
        <begin position="442"/>
        <end position="454"/>
    </location>
</feature>
<dbReference type="Proteomes" id="UP001175271">
    <property type="component" value="Unassembled WGS sequence"/>
</dbReference>
<feature type="compositionally biased region" description="Basic and acidic residues" evidence="7">
    <location>
        <begin position="705"/>
        <end position="722"/>
    </location>
</feature>
<feature type="compositionally biased region" description="Polar residues" evidence="7">
    <location>
        <begin position="271"/>
        <end position="283"/>
    </location>
</feature>
<evidence type="ECO:0000256" key="1">
    <source>
        <dbReference type="ARBA" id="ARBA00004604"/>
    </source>
</evidence>
<dbReference type="PANTHER" id="PTHR17039:SF0">
    <property type="entry name" value="U3 SMALL NUCLEOLAR RIBONUCLEOPROTEIN PROTEIN MPP10"/>
    <property type="match status" value="1"/>
</dbReference>
<dbReference type="EMBL" id="JAUCMV010000002">
    <property type="protein sequence ID" value="KAK0418934.1"/>
    <property type="molecule type" value="Genomic_DNA"/>
</dbReference>
<feature type="region of interest" description="Disordered" evidence="7">
    <location>
        <begin position="251"/>
        <end position="298"/>
    </location>
</feature>
<evidence type="ECO:0000313" key="9">
    <source>
        <dbReference type="Proteomes" id="UP001175271"/>
    </source>
</evidence>
<feature type="compositionally biased region" description="Low complexity" evidence="7">
    <location>
        <begin position="1298"/>
        <end position="1311"/>
    </location>
</feature>
<evidence type="ECO:0000256" key="3">
    <source>
        <dbReference type="ARBA" id="ARBA00022552"/>
    </source>
</evidence>
<comment type="caution">
    <text evidence="8">The sequence shown here is derived from an EMBL/GenBank/DDBJ whole genome shotgun (WGS) entry which is preliminary data.</text>
</comment>
<feature type="region of interest" description="Disordered" evidence="7">
    <location>
        <begin position="1020"/>
        <end position="1039"/>
    </location>
</feature>
<keyword evidence="9" id="KW-1185">Reference proteome</keyword>
<dbReference type="Pfam" id="PF04006">
    <property type="entry name" value="Mpp10"/>
    <property type="match status" value="1"/>
</dbReference>
<feature type="compositionally biased region" description="Basic and acidic residues" evidence="7">
    <location>
        <begin position="377"/>
        <end position="388"/>
    </location>
</feature>
<keyword evidence="2" id="KW-0690">Ribosome biogenesis</keyword>
<feature type="compositionally biased region" description="Basic and acidic residues" evidence="7">
    <location>
        <begin position="353"/>
        <end position="369"/>
    </location>
</feature>
<feature type="region of interest" description="Disordered" evidence="7">
    <location>
        <begin position="682"/>
        <end position="778"/>
    </location>
</feature>
<feature type="region of interest" description="Disordered" evidence="7">
    <location>
        <begin position="319"/>
        <end position="403"/>
    </location>
</feature>
<feature type="compositionally biased region" description="Acidic residues" evidence="7">
    <location>
        <begin position="333"/>
        <end position="352"/>
    </location>
</feature>
<dbReference type="PANTHER" id="PTHR17039">
    <property type="entry name" value="U3 SMALL NUCLEOLAR RIBONUCLEOPROTEIN PROTEIN MPP10"/>
    <property type="match status" value="1"/>
</dbReference>
<feature type="compositionally biased region" description="Acidic residues" evidence="7">
    <location>
        <begin position="683"/>
        <end position="693"/>
    </location>
</feature>
<dbReference type="GO" id="GO:0006364">
    <property type="term" value="P:rRNA processing"/>
    <property type="evidence" value="ECO:0007669"/>
    <property type="project" value="UniProtKB-KW"/>
</dbReference>
<protein>
    <submittedName>
        <fullName evidence="8">Uncharacterized protein</fullName>
    </submittedName>
</protein>
<dbReference type="GO" id="GO:0005732">
    <property type="term" value="C:sno(s)RNA-containing ribonucleoprotein complex"/>
    <property type="evidence" value="ECO:0007669"/>
    <property type="project" value="InterPro"/>
</dbReference>
<feature type="region of interest" description="Disordered" evidence="7">
    <location>
        <begin position="1197"/>
        <end position="1330"/>
    </location>
</feature>
<sequence>MVSTRSQKARGSEGETPKPVAQNTPTPTRRITRSASRQNSVEPHATPARSVTATPTHATIAEVEEVSQVKTLEISPKPVVQNTPTPTRRVTRARSRQNSQEPQATPARSAIATPTHATIAEEGEISEVKTLEISPKPVVQSTPTPTRRITRSRSRQNSVELQATPARSVVATPTHATIAEEEETSEVKTLEIPPEPTKEDTSEPAKIAIPEEEEIPEKQVEDASPEPAEKTSPVKVSPKKIDLSIYCSPVVSSSASPVPGSAEKEVVPTPVASNNESAESTDQACAAVTEEEEAEPLDVTLIEDEEIPVVKALDVSAERVSGVMEVDSSPERTEEETSEPTELMIAEEEEIPEEKIVDSSPERGEKDTPEPTDVTINEEKEIQDEKTMDTTLEPAAQTIPAKASPVKKKIDLSIYCSPVVTSHGSPASFSAKQKLASSPVKTDAKRERDSLGRTHSEVIEEKEALPFKFDEKKMAPKISKLKKLISSRKEFSEQLVENLQHAYFFTNSIMSKDELSNQLLTSNQELIWHQIAMTTKQAMKLFKKSRESIKKLCEDLEEDENDENDAPDAADFDVDHEDDDAEEHEEDEEMQFVGDDDDDDDDIDDEEGDTDLFNLKEKDMKNLDTELAEMEDDDESDAEDDVKRIMDSKRKYTTTEVDDRMFSVRQMDAILDNVEKNNLTEGFLDDIDDDSDDGAGAGYTYADLFDEKRGKKRKADKEGKAKSDKKKVKFADVEDEDEELEDEEMFDEQDIEGEEDEEGGESGPVLLGASSEPEKPMTEFEKKRLKMKEQAALFEEQNLKPRSWELAGEVTASGRETNTLLSQHLHYDQVSKGAPEITVDHTARIEAMIKQRIKDKAFDDPVRKVKKDEKAERYRPDLEEFLEKKSLTQVYEEAYHKEQNKDNKEEKVDPKKKEIEDDMKALFKLFDAMTHYEYTPPSIKPELKIVSNMRSMQKEEVGPMASTATDDALVAPEEVTKHVAFEPKADDERTKTDKLRARRKKKLKQKKLVAAGKTIVKKKISKKAKKDASVAEASTDEKKSKKVKSSKFFGELTAVNEGEKIARKTKKKRVASTKVGGTMNYSDPHQVQQQQQQQYMQMQQQQRMVNPQNQRMQMQHQQPHHMQHQQNPQMMRGMHPQQQMRYPGAQQMNTPRLSASEMNQIFNRMPPNVQQKVRSEPTEEGRHRLIHLFYQQQHQLRMQQMQQRSQQPMFSGPQGMHQMQQQRMGYPNQAQQQYGQQMPGQSPQYPRGQTAQGQAGYPPGTSPMMVPNVPHPQMQHMVPPTPPQVQGPPSVNIQQPHSVQSLGSVQSQSEQRPLSQQDVQPSPEFSEKLKAMGVYRDDLVKIRDRQKRSEQNKKLGARLDKMIELLDGKMNLTGSMSRDVGFLERLEQTAKALIARNTLGRPLLEAMNIIIKENRKIDNWTPLPDPWANFKHMQIKVPDEVVKIMAEDGNPEYVVEAKRRRLIGNEPEPLPSENESPEDPAVADLEKIEVECQQGTKTFTLSGPASVELKEYDYAVDTPPMSHHSPLVVMKIKSRRFMIPPLRLQIPHNYPTTSASLVPGSVSGALGKMMDDIVAMRRTNKVFKISDYVDAYEAAAQQVLEQQANVNRKRI</sequence>
<proteinExistence type="inferred from homology"/>
<feature type="region of interest" description="Disordered" evidence="7">
    <location>
        <begin position="984"/>
        <end position="1004"/>
    </location>
</feature>